<organism evidence="2 3">
    <name type="scientific">Nocardiopsis alba</name>
    <dbReference type="NCBI Taxonomy" id="53437"/>
    <lineage>
        <taxon>Bacteria</taxon>
        <taxon>Bacillati</taxon>
        <taxon>Actinomycetota</taxon>
        <taxon>Actinomycetes</taxon>
        <taxon>Streptosporangiales</taxon>
        <taxon>Nocardiopsidaceae</taxon>
        <taxon>Nocardiopsis</taxon>
    </lineage>
</organism>
<name>A0A7K2IX82_9ACTN</name>
<evidence type="ECO:0000313" key="2">
    <source>
        <dbReference type="EMBL" id="MYR34581.1"/>
    </source>
</evidence>
<sequence length="103" mass="11431">MSTNESPEQTHVVVLHSARPLEVDPSDTYPEHRITVLTDGPPVEVAKDLERPDTVSMPRSEWHDQLVRWARGGPIEVVTFDEDCALICTELRATLGLDEGAPT</sequence>
<keyword evidence="4" id="KW-1185">Reference proteome</keyword>
<comment type="caution">
    <text evidence="2">The sequence shown here is derived from an EMBL/GenBank/DDBJ whole genome shotgun (WGS) entry which is preliminary data.</text>
</comment>
<protein>
    <submittedName>
        <fullName evidence="2">Uncharacterized protein</fullName>
    </submittedName>
</protein>
<dbReference type="EMBL" id="WWHY01000001">
    <property type="protein sequence ID" value="MYR34581.1"/>
    <property type="molecule type" value="Genomic_DNA"/>
</dbReference>
<proteinExistence type="predicted"/>
<dbReference type="AlphaFoldDB" id="A0A7K2IX82"/>
<dbReference type="Proteomes" id="UP000467124">
    <property type="component" value="Unassembled WGS sequence"/>
</dbReference>
<dbReference type="Proteomes" id="UP001585053">
    <property type="component" value="Unassembled WGS sequence"/>
</dbReference>
<gene>
    <name evidence="2" type="ORF">GTW20_20610</name>
    <name evidence="1" type="ORF">VSQ78_21905</name>
</gene>
<dbReference type="EMBL" id="JAYMRS010000010">
    <property type="protein sequence ID" value="MFB8770361.1"/>
    <property type="molecule type" value="Genomic_DNA"/>
</dbReference>
<evidence type="ECO:0000313" key="4">
    <source>
        <dbReference type="Proteomes" id="UP001585053"/>
    </source>
</evidence>
<dbReference type="RefSeq" id="WP_081536573.1">
    <property type="nucleotide sequence ID" value="NZ_CBDRHC010000006.1"/>
</dbReference>
<reference evidence="2 3" key="1">
    <citation type="journal article" date="2019" name="Nat. Commun.">
        <title>The antimicrobial potential of Streptomyces from insect microbiomes.</title>
        <authorList>
            <person name="Chevrette M.G."/>
            <person name="Carlson C.M."/>
            <person name="Ortega H.E."/>
            <person name="Thomas C."/>
            <person name="Ananiev G.E."/>
            <person name="Barns K.J."/>
            <person name="Book A.J."/>
            <person name="Cagnazzo J."/>
            <person name="Carlos C."/>
            <person name="Flanigan W."/>
            <person name="Grubbs K.J."/>
            <person name="Horn H.A."/>
            <person name="Hoffmann F.M."/>
            <person name="Klassen J.L."/>
            <person name="Knack J.J."/>
            <person name="Lewin G.R."/>
            <person name="McDonald B.R."/>
            <person name="Muller L."/>
            <person name="Melo W.G.P."/>
            <person name="Pinto-Tomas A.A."/>
            <person name="Schmitz A."/>
            <person name="Wendt-Pienkowski E."/>
            <person name="Wildman S."/>
            <person name="Zhao M."/>
            <person name="Zhang F."/>
            <person name="Bugni T.S."/>
            <person name="Andes D.R."/>
            <person name="Pupo M.T."/>
            <person name="Currie C.R."/>
        </authorList>
    </citation>
    <scope>NUCLEOTIDE SEQUENCE [LARGE SCALE GENOMIC DNA]</scope>
    <source>
        <strain evidence="2 3">SID5840</strain>
    </source>
</reference>
<evidence type="ECO:0000313" key="3">
    <source>
        <dbReference type="Proteomes" id="UP000467124"/>
    </source>
</evidence>
<accession>A0A7K2IX82</accession>
<reference evidence="1 4" key="2">
    <citation type="submission" date="2024-01" db="EMBL/GenBank/DDBJ databases">
        <title>Genome mining of biosynthetic gene clusters to explore secondary metabolites of Streptomyces sp.</title>
        <authorList>
            <person name="Baig A."/>
            <person name="Ajitkumar Shintre N."/>
            <person name="Kumar H."/>
            <person name="Anbarasu A."/>
            <person name="Ramaiah S."/>
        </authorList>
    </citation>
    <scope>NUCLEOTIDE SEQUENCE [LARGE SCALE GENOMIC DNA]</scope>
    <source>
        <strain evidence="1 4">A01</strain>
    </source>
</reference>
<evidence type="ECO:0000313" key="1">
    <source>
        <dbReference type="EMBL" id="MFB8770361.1"/>
    </source>
</evidence>